<reference evidence="4" key="1">
    <citation type="submission" date="2018-05" db="EMBL/GenBank/DDBJ databases">
        <authorList>
            <person name="Lanie J.A."/>
            <person name="Ng W.-L."/>
            <person name="Kazmierczak K.M."/>
            <person name="Andrzejewski T.M."/>
            <person name="Davidsen T.M."/>
            <person name="Wayne K.J."/>
            <person name="Tettelin H."/>
            <person name="Glass J.I."/>
            <person name="Rusch D."/>
            <person name="Podicherti R."/>
            <person name="Tsui H.-C.T."/>
            <person name="Winkler M.E."/>
        </authorList>
    </citation>
    <scope>NUCLEOTIDE SEQUENCE</scope>
</reference>
<dbReference type="InterPro" id="IPR010376">
    <property type="entry name" value="GBBH-like_N"/>
</dbReference>
<dbReference type="PANTHER" id="PTHR35303">
    <property type="entry name" value="OS02G0197800 PROTEIN"/>
    <property type="match status" value="1"/>
</dbReference>
<dbReference type="GO" id="GO:0046872">
    <property type="term" value="F:metal ion binding"/>
    <property type="evidence" value="ECO:0007669"/>
    <property type="project" value="UniProtKB-KW"/>
</dbReference>
<dbReference type="InterPro" id="IPR038492">
    <property type="entry name" value="GBBH-like_N_sf"/>
</dbReference>
<evidence type="ECO:0000259" key="3">
    <source>
        <dbReference type="Pfam" id="PF06155"/>
    </source>
</evidence>
<keyword evidence="2" id="KW-0408">Iron</keyword>
<dbReference type="Pfam" id="PF06155">
    <property type="entry name" value="GBBH-like_N"/>
    <property type="match status" value="1"/>
</dbReference>
<evidence type="ECO:0000256" key="1">
    <source>
        <dbReference type="ARBA" id="ARBA00022723"/>
    </source>
</evidence>
<protein>
    <recommendedName>
        <fullName evidence="3">Gamma-butyrobetaine hydroxylase-like N-terminal domain-containing protein</fullName>
    </recommendedName>
</protein>
<name>A0A382DQJ0_9ZZZZ</name>
<evidence type="ECO:0000313" key="4">
    <source>
        <dbReference type="EMBL" id="SVB40638.1"/>
    </source>
</evidence>
<gene>
    <name evidence="4" type="ORF">METZ01_LOCUS193492</name>
</gene>
<dbReference type="Gene3D" id="3.30.2020.30">
    <property type="match status" value="1"/>
</dbReference>
<dbReference type="EMBL" id="UINC01040575">
    <property type="protein sequence ID" value="SVB40638.1"/>
    <property type="molecule type" value="Genomic_DNA"/>
</dbReference>
<sequence length="106" mass="11866">MPLDDTKLEIKHTEVVNKFLLVKWTDNSETVIPLNTLRDNCPCASCSGETDVLGNIYKGPTLKMNKNSYRLISINPVGYYGMCPVWGDGHKTGIYTFNHLKSLDDG</sequence>
<keyword evidence="1" id="KW-0479">Metal-binding</keyword>
<dbReference type="AlphaFoldDB" id="A0A382DQJ0"/>
<accession>A0A382DQJ0</accession>
<organism evidence="4">
    <name type="scientific">marine metagenome</name>
    <dbReference type="NCBI Taxonomy" id="408172"/>
    <lineage>
        <taxon>unclassified sequences</taxon>
        <taxon>metagenomes</taxon>
        <taxon>ecological metagenomes</taxon>
    </lineage>
</organism>
<feature type="domain" description="Gamma-butyrobetaine hydroxylase-like N-terminal" evidence="3">
    <location>
        <begin position="17"/>
        <end position="100"/>
    </location>
</feature>
<proteinExistence type="predicted"/>
<evidence type="ECO:0000256" key="2">
    <source>
        <dbReference type="ARBA" id="ARBA00023004"/>
    </source>
</evidence>